<feature type="compositionally biased region" description="Low complexity" evidence="1">
    <location>
        <begin position="230"/>
        <end position="243"/>
    </location>
</feature>
<dbReference type="EMBL" id="AAGK01000001">
    <property type="protein sequence ID" value="EAN34383.1"/>
    <property type="molecule type" value="Genomic_DNA"/>
</dbReference>
<reference evidence="2 3" key="1">
    <citation type="journal article" date="2005" name="Science">
        <title>Genome sequence of Theileria parva, a bovine pathogen that transforms lymphocytes.</title>
        <authorList>
            <person name="Gardner M.J."/>
            <person name="Bishop R."/>
            <person name="Shah T."/>
            <person name="de Villiers E.P."/>
            <person name="Carlton J.M."/>
            <person name="Hall N."/>
            <person name="Ren Q."/>
            <person name="Paulsen I.T."/>
            <person name="Pain A."/>
            <person name="Berriman M."/>
            <person name="Wilson R.J.M."/>
            <person name="Sato S."/>
            <person name="Ralph S.A."/>
            <person name="Mann D.J."/>
            <person name="Xiong Z."/>
            <person name="Shallom S.J."/>
            <person name="Weidman J."/>
            <person name="Jiang L."/>
            <person name="Lynn J."/>
            <person name="Weaver B."/>
            <person name="Shoaibi A."/>
            <person name="Domingo A.R."/>
            <person name="Wasawo D."/>
            <person name="Crabtree J."/>
            <person name="Wortman J.R."/>
            <person name="Haas B."/>
            <person name="Angiuoli S.V."/>
            <person name="Creasy T.H."/>
            <person name="Lu C."/>
            <person name="Suh B."/>
            <person name="Silva J.C."/>
            <person name="Utterback T.R."/>
            <person name="Feldblyum T.V."/>
            <person name="Pertea M."/>
            <person name="Allen J."/>
            <person name="Nierman W.C."/>
            <person name="Taracha E.L.N."/>
            <person name="Salzberg S.L."/>
            <person name="White O.R."/>
            <person name="Fitzhugh H.A."/>
            <person name="Morzaria S."/>
            <person name="Venter J.C."/>
            <person name="Fraser C.M."/>
            <person name="Nene V."/>
        </authorList>
    </citation>
    <scope>NUCLEOTIDE SEQUENCE [LARGE SCALE GENOMIC DNA]</scope>
    <source>
        <strain evidence="2 3">Muguga</strain>
    </source>
</reference>
<dbReference type="VEuPathDB" id="PiroplasmaDB:TpMuguga_01g01145"/>
<dbReference type="KEGG" id="tpv:TP01_1145"/>
<gene>
    <name evidence="2" type="ordered locus">TP01_1145</name>
</gene>
<organism evidence="2 3">
    <name type="scientific">Theileria parva</name>
    <name type="common">East coast fever infection agent</name>
    <dbReference type="NCBI Taxonomy" id="5875"/>
    <lineage>
        <taxon>Eukaryota</taxon>
        <taxon>Sar</taxon>
        <taxon>Alveolata</taxon>
        <taxon>Apicomplexa</taxon>
        <taxon>Aconoidasida</taxon>
        <taxon>Piroplasmida</taxon>
        <taxon>Theileriidae</taxon>
        <taxon>Theileria</taxon>
    </lineage>
</organism>
<dbReference type="RefSeq" id="XP_766666.1">
    <property type="nucleotide sequence ID" value="XM_761573.1"/>
</dbReference>
<comment type="caution">
    <text evidence="2">The sequence shown here is derived from an EMBL/GenBank/DDBJ whole genome shotgun (WGS) entry which is preliminary data.</text>
</comment>
<dbReference type="AlphaFoldDB" id="Q4N6M5"/>
<dbReference type="Proteomes" id="UP000001949">
    <property type="component" value="Unassembled WGS sequence"/>
</dbReference>
<feature type="compositionally biased region" description="Basic and acidic residues" evidence="1">
    <location>
        <begin position="206"/>
        <end position="229"/>
    </location>
</feature>
<dbReference type="eggNOG" id="ENOG502QXHQ">
    <property type="taxonomic scope" value="Eukaryota"/>
</dbReference>
<name>Q4N6M5_THEPA</name>
<dbReference type="OMA" id="MVIYEWV"/>
<dbReference type="GeneID" id="3503451"/>
<protein>
    <submittedName>
        <fullName evidence="2">Uncharacterized protein</fullName>
    </submittedName>
</protein>
<feature type="region of interest" description="Disordered" evidence="1">
    <location>
        <begin position="200"/>
        <end position="243"/>
    </location>
</feature>
<sequence length="243" mass="28035">MYQISVSKSEEFFPTKFFRKSCVIKIFFTLVASLAACNKYYNDMVSLSNFGYYNSFEDSIEYVRQLDLLVNKYLQVLKKIDNDMSVELREASNYDLKSVSDGTNKTGADVINKMHARQIILDLMMYQVQYAYQMYLSACNKYRGETVNALFEDLTFSHPINRMVIYEWVRQMDINVRRIASFDDTISDIWKDVREEINTNPVQDVDLPKTSEDAKPAEATPEQKPEQKPEATPAEPATQAPAA</sequence>
<accession>Q4N6M5</accession>
<proteinExistence type="predicted"/>
<keyword evidence="3" id="KW-1185">Reference proteome</keyword>
<evidence type="ECO:0000313" key="2">
    <source>
        <dbReference type="EMBL" id="EAN34383.1"/>
    </source>
</evidence>
<evidence type="ECO:0000256" key="1">
    <source>
        <dbReference type="SAM" id="MobiDB-lite"/>
    </source>
</evidence>
<dbReference type="InParanoid" id="Q4N6M5"/>
<evidence type="ECO:0000313" key="3">
    <source>
        <dbReference type="Proteomes" id="UP000001949"/>
    </source>
</evidence>